<dbReference type="NCBIfam" id="TIGR01044">
    <property type="entry name" value="rplV_bact"/>
    <property type="match status" value="1"/>
</dbReference>
<name>A0A5C5XJ94_9PLAN</name>
<evidence type="ECO:0000256" key="4">
    <source>
        <dbReference type="ARBA" id="ARBA00022980"/>
    </source>
</evidence>
<dbReference type="RefSeq" id="WP_146504877.1">
    <property type="nucleotide sequence ID" value="NZ_SJPG01000001.1"/>
</dbReference>
<dbReference type="InterPro" id="IPR036394">
    <property type="entry name" value="Ribosomal_uL22_sf"/>
</dbReference>
<dbReference type="GO" id="GO:0019843">
    <property type="term" value="F:rRNA binding"/>
    <property type="evidence" value="ECO:0007669"/>
    <property type="project" value="UniProtKB-UniRule"/>
</dbReference>
<dbReference type="InterPro" id="IPR047867">
    <property type="entry name" value="Ribosomal_uL22_bac/org-type"/>
</dbReference>
<evidence type="ECO:0000256" key="5">
    <source>
        <dbReference type="ARBA" id="ARBA00023274"/>
    </source>
</evidence>
<dbReference type="CDD" id="cd00336">
    <property type="entry name" value="Ribosomal_L22"/>
    <property type="match status" value="1"/>
</dbReference>
<comment type="function">
    <text evidence="7">The globular domain of the protein is located near the polypeptide exit tunnel on the outside of the subunit, while an extended beta-hairpin is found that lines the wall of the exit tunnel in the center of the 70S ribosome.</text>
</comment>
<dbReference type="AlphaFoldDB" id="A0A5C5XJ94"/>
<keyword evidence="5 7" id="KW-0687">Ribonucleoprotein</keyword>
<evidence type="ECO:0000256" key="8">
    <source>
        <dbReference type="RuleBase" id="RU004005"/>
    </source>
</evidence>
<protein>
    <recommendedName>
        <fullName evidence="6 7">Large ribosomal subunit protein uL22</fullName>
    </recommendedName>
</protein>
<dbReference type="Pfam" id="PF00237">
    <property type="entry name" value="Ribosomal_L22"/>
    <property type="match status" value="1"/>
</dbReference>
<dbReference type="InterPro" id="IPR018260">
    <property type="entry name" value="Ribosomal_uL22_CS"/>
</dbReference>
<evidence type="ECO:0000313" key="12">
    <source>
        <dbReference type="Proteomes" id="UP000316095"/>
    </source>
</evidence>
<proteinExistence type="inferred from homology"/>
<sequence length="114" mass="12653">MSKVKASHMYARISPTKVRHFTALVKGMTASQGLEQLRFLPNRGAKMLEKVLQSAVANAEDRGARSPATLKITEARVDMGPSFKRVWPRGRGRADMLQKKFAHIHVALDAPELS</sequence>
<keyword evidence="4 7" id="KW-0689">Ribosomal protein</keyword>
<dbReference type="GO" id="GO:0006412">
    <property type="term" value="P:translation"/>
    <property type="evidence" value="ECO:0007669"/>
    <property type="project" value="UniProtKB-UniRule"/>
</dbReference>
<comment type="similarity">
    <text evidence="1 7 8">Belongs to the universal ribosomal protein uL22 family.</text>
</comment>
<keyword evidence="3 7" id="KW-0694">RNA-binding</keyword>
<dbReference type="OrthoDB" id="9805969at2"/>
<organism evidence="11 12">
    <name type="scientific">Rubinisphaera italica</name>
    <dbReference type="NCBI Taxonomy" id="2527969"/>
    <lineage>
        <taxon>Bacteria</taxon>
        <taxon>Pseudomonadati</taxon>
        <taxon>Planctomycetota</taxon>
        <taxon>Planctomycetia</taxon>
        <taxon>Planctomycetales</taxon>
        <taxon>Planctomycetaceae</taxon>
        <taxon>Rubinisphaera</taxon>
    </lineage>
</organism>
<keyword evidence="2 7" id="KW-0699">rRNA-binding</keyword>
<evidence type="ECO:0000256" key="7">
    <source>
        <dbReference type="HAMAP-Rule" id="MF_01331"/>
    </source>
</evidence>
<evidence type="ECO:0000256" key="3">
    <source>
        <dbReference type="ARBA" id="ARBA00022884"/>
    </source>
</evidence>
<dbReference type="Proteomes" id="UP000316095">
    <property type="component" value="Unassembled WGS sequence"/>
</dbReference>
<dbReference type="HAMAP" id="MF_01331_B">
    <property type="entry name" value="Ribosomal_uL22_B"/>
    <property type="match status" value="1"/>
</dbReference>
<dbReference type="EMBL" id="SJPG01000001">
    <property type="protein sequence ID" value="TWT63090.1"/>
    <property type="molecule type" value="Genomic_DNA"/>
</dbReference>
<comment type="function">
    <text evidence="7 10">This protein binds specifically to 23S rRNA; its binding is stimulated by other ribosomal proteins, e.g., L4, L17, and L20. It is important during the early stages of 50S assembly. It makes multiple contacts with different domains of the 23S rRNA in the assembled 50S subunit and ribosome.</text>
</comment>
<dbReference type="PANTHER" id="PTHR13501">
    <property type="entry name" value="CHLOROPLAST 50S RIBOSOMAL PROTEIN L22-RELATED"/>
    <property type="match status" value="1"/>
</dbReference>
<reference evidence="11 12" key="1">
    <citation type="submission" date="2019-02" db="EMBL/GenBank/DDBJ databases">
        <title>Deep-cultivation of Planctomycetes and their phenomic and genomic characterization uncovers novel biology.</title>
        <authorList>
            <person name="Wiegand S."/>
            <person name="Jogler M."/>
            <person name="Boedeker C."/>
            <person name="Pinto D."/>
            <person name="Vollmers J."/>
            <person name="Rivas-Marin E."/>
            <person name="Kohn T."/>
            <person name="Peeters S.H."/>
            <person name="Heuer A."/>
            <person name="Rast P."/>
            <person name="Oberbeckmann S."/>
            <person name="Bunk B."/>
            <person name="Jeske O."/>
            <person name="Meyerdierks A."/>
            <person name="Storesund J.E."/>
            <person name="Kallscheuer N."/>
            <person name="Luecker S."/>
            <person name="Lage O.M."/>
            <person name="Pohl T."/>
            <person name="Merkel B.J."/>
            <person name="Hornburger P."/>
            <person name="Mueller R.-W."/>
            <person name="Bruemmer F."/>
            <person name="Labrenz M."/>
            <person name="Spormann A.M."/>
            <person name="Op Den Camp H."/>
            <person name="Overmann J."/>
            <person name="Amann R."/>
            <person name="Jetten M.S.M."/>
            <person name="Mascher T."/>
            <person name="Medema M.H."/>
            <person name="Devos D.P."/>
            <person name="Kaster A.-K."/>
            <person name="Ovreas L."/>
            <person name="Rohde M."/>
            <person name="Galperin M.Y."/>
            <person name="Jogler C."/>
        </authorList>
    </citation>
    <scope>NUCLEOTIDE SEQUENCE [LARGE SCALE GENOMIC DNA]</scope>
    <source>
        <strain evidence="11 12">Pan54</strain>
    </source>
</reference>
<evidence type="ECO:0000256" key="9">
    <source>
        <dbReference type="RuleBase" id="RU004006"/>
    </source>
</evidence>
<comment type="caution">
    <text evidence="11">The sequence shown here is derived from an EMBL/GenBank/DDBJ whole genome shotgun (WGS) entry which is preliminary data.</text>
</comment>
<dbReference type="SUPFAM" id="SSF54843">
    <property type="entry name" value="Ribosomal protein L22"/>
    <property type="match status" value="1"/>
</dbReference>
<dbReference type="InterPro" id="IPR001063">
    <property type="entry name" value="Ribosomal_uL22"/>
</dbReference>
<keyword evidence="12" id="KW-1185">Reference proteome</keyword>
<dbReference type="Gene3D" id="3.90.470.10">
    <property type="entry name" value="Ribosomal protein L22/L17"/>
    <property type="match status" value="1"/>
</dbReference>
<evidence type="ECO:0000256" key="2">
    <source>
        <dbReference type="ARBA" id="ARBA00022730"/>
    </source>
</evidence>
<accession>A0A5C5XJ94</accession>
<evidence type="ECO:0000256" key="10">
    <source>
        <dbReference type="RuleBase" id="RU004008"/>
    </source>
</evidence>
<dbReference type="GO" id="GO:0003735">
    <property type="term" value="F:structural constituent of ribosome"/>
    <property type="evidence" value="ECO:0007669"/>
    <property type="project" value="InterPro"/>
</dbReference>
<dbReference type="PANTHER" id="PTHR13501:SF8">
    <property type="entry name" value="LARGE RIBOSOMAL SUBUNIT PROTEIN UL22M"/>
    <property type="match status" value="1"/>
</dbReference>
<dbReference type="PROSITE" id="PS00464">
    <property type="entry name" value="RIBOSOMAL_L22"/>
    <property type="match status" value="1"/>
</dbReference>
<evidence type="ECO:0000313" key="11">
    <source>
        <dbReference type="EMBL" id="TWT63090.1"/>
    </source>
</evidence>
<dbReference type="InterPro" id="IPR005727">
    <property type="entry name" value="Ribosomal_uL22_bac/chlpt-type"/>
</dbReference>
<comment type="subunit">
    <text evidence="7 9">Part of the 50S ribosomal subunit.</text>
</comment>
<evidence type="ECO:0000256" key="6">
    <source>
        <dbReference type="ARBA" id="ARBA00035207"/>
    </source>
</evidence>
<evidence type="ECO:0000256" key="1">
    <source>
        <dbReference type="ARBA" id="ARBA00009451"/>
    </source>
</evidence>
<gene>
    <name evidence="7 11" type="primary">rplV</name>
    <name evidence="11" type="ORF">Pan54_38410</name>
</gene>
<dbReference type="GO" id="GO:0022625">
    <property type="term" value="C:cytosolic large ribosomal subunit"/>
    <property type="evidence" value="ECO:0007669"/>
    <property type="project" value="TreeGrafter"/>
</dbReference>